<sequence length="380" mass="42437">VTGVRTEPPENPVPPPSPISFLQVGASAPDAGSRALELLRRTARATKSQALERFAQEVSAHLGGPFDEVNNMIEKMIYHLMGEQKDEDEHKNWCDLEINKTDQSLADKQDKIAELQAKIDESEAYTQQLGEEIVAANEMVAKIEMHMKESAEIREIGKKENAVATKDAQDAQTAIANAIAVLETHYKESGMIEKESWELMQTKSRQPVDLPETPSTWDAGYTGVKDPMEAGSGIIAVLQATNEEFAKMEAATKVQEESDQKFYEEEMKDCDIEKATRMKEAEVKEEEKKRQVEKTATLSAEKKHVEEEHEVTTQYLSDLQKACVQGSSTYDDRKAARQQEIDALHQAKDILAAWKAPAPAPAPAAALLQQRQHRRALRRA</sequence>
<proteinExistence type="predicted"/>
<feature type="compositionally biased region" description="Basic residues" evidence="2">
    <location>
        <begin position="371"/>
        <end position="380"/>
    </location>
</feature>
<name>A0ABN9QXG9_9DINO</name>
<feature type="compositionally biased region" description="Basic and acidic residues" evidence="2">
    <location>
        <begin position="278"/>
        <end position="293"/>
    </location>
</feature>
<feature type="compositionally biased region" description="Basic and acidic residues" evidence="2">
    <location>
        <begin position="300"/>
        <end position="309"/>
    </location>
</feature>
<feature type="region of interest" description="Disordered" evidence="2">
    <location>
        <begin position="357"/>
        <end position="380"/>
    </location>
</feature>
<gene>
    <name evidence="3" type="ORF">PCOR1329_LOCUS15023</name>
</gene>
<evidence type="ECO:0000256" key="2">
    <source>
        <dbReference type="SAM" id="MobiDB-lite"/>
    </source>
</evidence>
<feature type="non-terminal residue" evidence="3">
    <location>
        <position position="1"/>
    </location>
</feature>
<feature type="region of interest" description="Disordered" evidence="2">
    <location>
        <begin position="1"/>
        <end position="26"/>
    </location>
</feature>
<organism evidence="3 4">
    <name type="scientific">Prorocentrum cordatum</name>
    <dbReference type="NCBI Taxonomy" id="2364126"/>
    <lineage>
        <taxon>Eukaryota</taxon>
        <taxon>Sar</taxon>
        <taxon>Alveolata</taxon>
        <taxon>Dinophyceae</taxon>
        <taxon>Prorocentrales</taxon>
        <taxon>Prorocentraceae</taxon>
        <taxon>Prorocentrum</taxon>
    </lineage>
</organism>
<feature type="coiled-coil region" evidence="1">
    <location>
        <begin position="98"/>
        <end position="132"/>
    </location>
</feature>
<keyword evidence="4" id="KW-1185">Reference proteome</keyword>
<feature type="region of interest" description="Disordered" evidence="2">
    <location>
        <begin position="278"/>
        <end position="309"/>
    </location>
</feature>
<keyword evidence="1" id="KW-0175">Coiled coil</keyword>
<feature type="compositionally biased region" description="Low complexity" evidence="2">
    <location>
        <begin position="357"/>
        <end position="370"/>
    </location>
</feature>
<reference evidence="3" key="1">
    <citation type="submission" date="2023-10" db="EMBL/GenBank/DDBJ databases">
        <authorList>
            <person name="Chen Y."/>
            <person name="Shah S."/>
            <person name="Dougan E. K."/>
            <person name="Thang M."/>
            <person name="Chan C."/>
        </authorList>
    </citation>
    <scope>NUCLEOTIDE SEQUENCE [LARGE SCALE GENOMIC DNA]</scope>
</reference>
<accession>A0ABN9QXG9</accession>
<dbReference type="EMBL" id="CAUYUJ010004516">
    <property type="protein sequence ID" value="CAK0809896.1"/>
    <property type="molecule type" value="Genomic_DNA"/>
</dbReference>
<evidence type="ECO:0000313" key="3">
    <source>
        <dbReference type="EMBL" id="CAK0809896.1"/>
    </source>
</evidence>
<dbReference type="Proteomes" id="UP001189429">
    <property type="component" value="Unassembled WGS sequence"/>
</dbReference>
<evidence type="ECO:0000256" key="1">
    <source>
        <dbReference type="SAM" id="Coils"/>
    </source>
</evidence>
<feature type="compositionally biased region" description="Pro residues" evidence="2">
    <location>
        <begin position="9"/>
        <end position="18"/>
    </location>
</feature>
<comment type="caution">
    <text evidence="3">The sequence shown here is derived from an EMBL/GenBank/DDBJ whole genome shotgun (WGS) entry which is preliminary data.</text>
</comment>
<evidence type="ECO:0000313" key="4">
    <source>
        <dbReference type="Proteomes" id="UP001189429"/>
    </source>
</evidence>
<protein>
    <submittedName>
        <fullName evidence="3">Uncharacterized protein</fullName>
    </submittedName>
</protein>